<gene>
    <name evidence="2" type="ORF">B0I26_102400</name>
</gene>
<dbReference type="Pfam" id="PF06691">
    <property type="entry name" value="DUF1189"/>
    <property type="match status" value="1"/>
</dbReference>
<dbReference type="AlphaFoldDB" id="A0A327YRQ4"/>
<dbReference type="Proteomes" id="UP000248555">
    <property type="component" value="Unassembled WGS sequence"/>
</dbReference>
<feature type="transmembrane region" description="Helical" evidence="1">
    <location>
        <begin position="166"/>
        <end position="190"/>
    </location>
</feature>
<feature type="transmembrane region" description="Helical" evidence="1">
    <location>
        <begin position="202"/>
        <end position="221"/>
    </location>
</feature>
<keyword evidence="1" id="KW-0812">Transmembrane</keyword>
<keyword evidence="3" id="KW-1185">Reference proteome</keyword>
<evidence type="ECO:0000313" key="2">
    <source>
        <dbReference type="EMBL" id="RAK22405.1"/>
    </source>
</evidence>
<evidence type="ECO:0000313" key="3">
    <source>
        <dbReference type="Proteomes" id="UP000248555"/>
    </source>
</evidence>
<protein>
    <submittedName>
        <fullName evidence="2">Uncharacterized protein DUF1189</fullName>
    </submittedName>
</protein>
<sequence>MNILTQLFKSLYSPRDIARFRFQGIGKTILYIFFLTFISALPTTYHFTNGFLEGIKNTGELLKNELPSFTIENGELSSPAAEPVIIDKSGFRIVFDSTGQTTKEDVERYTNAIGFLKHEIVLVANSEAQYYDYAMFQDMKLTDKDVHSFIETLQSLMPVIVPVTFVILYIFACASKFIGITFLAFIGQIIRGTLGKNIKYRHTWIMSAYAVTLSTIFFTIMESLQVIVPYSLAIHWFVSITVLFLATKEIPSPKLEE</sequence>
<feature type="transmembrane region" description="Helical" evidence="1">
    <location>
        <begin position="29"/>
        <end position="47"/>
    </location>
</feature>
<dbReference type="EMBL" id="QLMH01000002">
    <property type="protein sequence ID" value="RAK22405.1"/>
    <property type="molecule type" value="Genomic_DNA"/>
</dbReference>
<keyword evidence="1" id="KW-1133">Transmembrane helix</keyword>
<reference evidence="2 3" key="1">
    <citation type="submission" date="2018-06" db="EMBL/GenBank/DDBJ databases">
        <title>Genomic Encyclopedia of Type Strains, Phase III (KMG-III): the genomes of soil and plant-associated and newly described type strains.</title>
        <authorList>
            <person name="Whitman W."/>
        </authorList>
    </citation>
    <scope>NUCLEOTIDE SEQUENCE [LARGE SCALE GENOMIC DNA]</scope>
    <source>
        <strain evidence="2 3">CGMCC 1.8979</strain>
    </source>
</reference>
<proteinExistence type="predicted"/>
<organism evidence="2 3">
    <name type="scientific">Paranoxybacillus vitaminiphilus</name>
    <dbReference type="NCBI Taxonomy" id="581036"/>
    <lineage>
        <taxon>Bacteria</taxon>
        <taxon>Bacillati</taxon>
        <taxon>Bacillota</taxon>
        <taxon>Bacilli</taxon>
        <taxon>Bacillales</taxon>
        <taxon>Anoxybacillaceae</taxon>
        <taxon>Paranoxybacillus</taxon>
    </lineage>
</organism>
<keyword evidence="1" id="KW-0472">Membrane</keyword>
<dbReference type="RefSeq" id="WP_111644244.1">
    <property type="nucleotide sequence ID" value="NZ_QLMH01000002.1"/>
</dbReference>
<comment type="caution">
    <text evidence="2">The sequence shown here is derived from an EMBL/GenBank/DDBJ whole genome shotgun (WGS) entry which is preliminary data.</text>
</comment>
<name>A0A327YRQ4_9BACL</name>
<accession>A0A327YRQ4</accession>
<feature type="transmembrane region" description="Helical" evidence="1">
    <location>
        <begin position="227"/>
        <end position="246"/>
    </location>
</feature>
<evidence type="ECO:0000256" key="1">
    <source>
        <dbReference type="SAM" id="Phobius"/>
    </source>
</evidence>
<dbReference type="InterPro" id="IPR009574">
    <property type="entry name" value="DUF1189"/>
</dbReference>
<dbReference type="OrthoDB" id="1903376at2"/>